<organism evidence="9 10">
    <name type="scientific">Dyadobacter luticola</name>
    <dbReference type="NCBI Taxonomy" id="1979387"/>
    <lineage>
        <taxon>Bacteria</taxon>
        <taxon>Pseudomonadati</taxon>
        <taxon>Bacteroidota</taxon>
        <taxon>Cytophagia</taxon>
        <taxon>Cytophagales</taxon>
        <taxon>Spirosomataceae</taxon>
        <taxon>Dyadobacter</taxon>
    </lineage>
</organism>
<keyword evidence="3 6" id="KW-0812">Transmembrane</keyword>
<reference evidence="9 10" key="1">
    <citation type="submission" date="2019-05" db="EMBL/GenBank/DDBJ databases">
        <authorList>
            <person name="Qu J.-H."/>
        </authorList>
    </citation>
    <scope>NUCLEOTIDE SEQUENCE [LARGE SCALE GENOMIC DNA]</scope>
    <source>
        <strain evidence="9 10">T17</strain>
    </source>
</reference>
<feature type="transmembrane region" description="Helical" evidence="6">
    <location>
        <begin position="661"/>
        <end position="681"/>
    </location>
</feature>
<feature type="transmembrane region" description="Helical" evidence="6">
    <location>
        <begin position="339"/>
        <end position="360"/>
    </location>
</feature>
<sequence>MIFNYLKMALRNLRSGGWYSALNVGGLSIVLAVSLLLFWWVKDELSFDALHQDSDRIFLINAHFGTGEDENTFTSTPSPASIAARQIPEVEVATRIGHYSASIFKAGDKTFTEKGNVAFADTNFLKVFSGFKIVAGNLQKPFSGPNAVIISEKLAKKFFRTTDVVGKVIRNVETKTNFTISAVIEDAPDNSSLRNDLYLNMYIRKTMDEAAGGVRLMDENWDDFGVETYAKLRENAKPATVNKKLTAAHAAAVAQKIQSDYRLQLLTDAHLNPMEGGDSAAQQVKILGIVAVLLLSIGCINYVNLTTARATRRLKEIGVRKVVGAGSVQLIGQLLVESLLTLSLSLILAVGLLQTLLPFYSNITGKSGHFSLTDPAAWQVLLGTLLFCFFLAGIYPAIMVSRFNPIQALRGRSGQIGAAGLRKSLVVVQFTLATILIVGTFVIGSQLRFIRERDAGFNRDHVFTFEGGRFTQQFKQALAGQSSILHISTSTDTPVNVQTGTASCDWDGKPKDRTVILAQLGVDKDFIPSFDIKLTAGRNFYGDASDSTHFILNETAVKQTGIKDPIGKRFKFYEHEGTIIGVVKDFNMMSVREAMWPLVMFNNPGASHIVNVQTTGKLAPAALAATQKIWKQYYPEYPFEYTFMDAAYDQLYKSEQQTGQLFNFFAGVAILVSCFGLLGLASFITEQRTKEIGIRKVLGATIVTITTLLSKDFVKLVLIAIVVATPVSWFLMHQWLKDFAYQVEIKWWLFALAGALAMITALLTVSFQSIKVASVNPTKAMKSE</sequence>
<evidence type="ECO:0000256" key="6">
    <source>
        <dbReference type="SAM" id="Phobius"/>
    </source>
</evidence>
<dbReference type="RefSeq" id="WP_138367180.1">
    <property type="nucleotide sequence ID" value="NZ_VCEJ01000005.1"/>
</dbReference>
<evidence type="ECO:0000256" key="4">
    <source>
        <dbReference type="ARBA" id="ARBA00022989"/>
    </source>
</evidence>
<evidence type="ECO:0000256" key="2">
    <source>
        <dbReference type="ARBA" id="ARBA00022475"/>
    </source>
</evidence>
<keyword evidence="5 6" id="KW-0472">Membrane</keyword>
<evidence type="ECO:0000313" key="10">
    <source>
        <dbReference type="Proteomes" id="UP000306402"/>
    </source>
</evidence>
<evidence type="ECO:0000256" key="1">
    <source>
        <dbReference type="ARBA" id="ARBA00004651"/>
    </source>
</evidence>
<dbReference type="Proteomes" id="UP000306402">
    <property type="component" value="Unassembled WGS sequence"/>
</dbReference>
<evidence type="ECO:0000256" key="3">
    <source>
        <dbReference type="ARBA" id="ARBA00022692"/>
    </source>
</evidence>
<keyword evidence="4 6" id="KW-1133">Transmembrane helix</keyword>
<dbReference type="GO" id="GO:0005886">
    <property type="term" value="C:plasma membrane"/>
    <property type="evidence" value="ECO:0007669"/>
    <property type="project" value="UniProtKB-SubCell"/>
</dbReference>
<dbReference type="Pfam" id="PF12704">
    <property type="entry name" value="MacB_PCD"/>
    <property type="match status" value="1"/>
</dbReference>
<evidence type="ECO:0000256" key="5">
    <source>
        <dbReference type="ARBA" id="ARBA00023136"/>
    </source>
</evidence>
<dbReference type="PANTHER" id="PTHR30572:SF18">
    <property type="entry name" value="ABC-TYPE MACROLIDE FAMILY EXPORT SYSTEM PERMEASE COMPONENT 2"/>
    <property type="match status" value="1"/>
</dbReference>
<dbReference type="InterPro" id="IPR050250">
    <property type="entry name" value="Macrolide_Exporter_MacB"/>
</dbReference>
<dbReference type="OrthoDB" id="1451596at2"/>
<dbReference type="InterPro" id="IPR003838">
    <property type="entry name" value="ABC3_permease_C"/>
</dbReference>
<feature type="transmembrane region" description="Helical" evidence="6">
    <location>
        <begin position="380"/>
        <end position="403"/>
    </location>
</feature>
<evidence type="ECO:0000259" key="7">
    <source>
        <dbReference type="Pfam" id="PF02687"/>
    </source>
</evidence>
<dbReference type="EMBL" id="VCEJ01000005">
    <property type="protein sequence ID" value="TLU98890.1"/>
    <property type="molecule type" value="Genomic_DNA"/>
</dbReference>
<proteinExistence type="predicted"/>
<feature type="transmembrane region" description="Helical" evidence="6">
    <location>
        <begin position="424"/>
        <end position="444"/>
    </location>
</feature>
<feature type="domain" description="ABC3 transporter permease C-terminal" evidence="7">
    <location>
        <begin position="663"/>
        <end position="777"/>
    </location>
</feature>
<dbReference type="PANTHER" id="PTHR30572">
    <property type="entry name" value="MEMBRANE COMPONENT OF TRANSPORTER-RELATED"/>
    <property type="match status" value="1"/>
</dbReference>
<dbReference type="InterPro" id="IPR025857">
    <property type="entry name" value="MacB_PCD"/>
</dbReference>
<name>A0A5R9KRP5_9BACT</name>
<feature type="transmembrane region" description="Helical" evidence="6">
    <location>
        <begin position="748"/>
        <end position="770"/>
    </location>
</feature>
<dbReference type="Pfam" id="PF02687">
    <property type="entry name" value="FtsX"/>
    <property type="match status" value="2"/>
</dbReference>
<dbReference type="GO" id="GO:0022857">
    <property type="term" value="F:transmembrane transporter activity"/>
    <property type="evidence" value="ECO:0007669"/>
    <property type="project" value="TreeGrafter"/>
</dbReference>
<feature type="transmembrane region" description="Helical" evidence="6">
    <location>
        <begin position="716"/>
        <end position="736"/>
    </location>
</feature>
<evidence type="ECO:0000259" key="8">
    <source>
        <dbReference type="Pfam" id="PF12704"/>
    </source>
</evidence>
<comment type="caution">
    <text evidence="9">The sequence shown here is derived from an EMBL/GenBank/DDBJ whole genome shotgun (WGS) entry which is preliminary data.</text>
</comment>
<evidence type="ECO:0000313" key="9">
    <source>
        <dbReference type="EMBL" id="TLU98890.1"/>
    </source>
</evidence>
<feature type="transmembrane region" description="Helical" evidence="6">
    <location>
        <begin position="21"/>
        <end position="41"/>
    </location>
</feature>
<protein>
    <submittedName>
        <fullName evidence="9">FtsX-like permease family protein</fullName>
    </submittedName>
</protein>
<gene>
    <name evidence="9" type="ORF">FEN17_20070</name>
</gene>
<comment type="subcellular location">
    <subcellularLocation>
        <location evidence="1">Cell membrane</location>
        <topology evidence="1">Multi-pass membrane protein</topology>
    </subcellularLocation>
</comment>
<feature type="domain" description="ABC3 transporter permease C-terminal" evidence="7">
    <location>
        <begin position="289"/>
        <end position="405"/>
    </location>
</feature>
<dbReference type="AlphaFoldDB" id="A0A5R9KRP5"/>
<feature type="transmembrane region" description="Helical" evidence="6">
    <location>
        <begin position="286"/>
        <end position="305"/>
    </location>
</feature>
<accession>A0A5R9KRP5</accession>
<keyword evidence="2" id="KW-1003">Cell membrane</keyword>
<keyword evidence="10" id="KW-1185">Reference proteome</keyword>
<feature type="domain" description="MacB-like periplasmic core" evidence="8">
    <location>
        <begin position="20"/>
        <end position="247"/>
    </location>
</feature>